<dbReference type="Pfam" id="PF14168">
    <property type="entry name" value="YjzC"/>
    <property type="match status" value="1"/>
</dbReference>
<organism evidence="2 3">
    <name type="scientific">Insulibacter thermoxylanivorax</name>
    <dbReference type="NCBI Taxonomy" id="2749268"/>
    <lineage>
        <taxon>Bacteria</taxon>
        <taxon>Bacillati</taxon>
        <taxon>Bacillota</taxon>
        <taxon>Bacilli</taxon>
        <taxon>Bacillales</taxon>
        <taxon>Paenibacillaceae</taxon>
        <taxon>Insulibacter</taxon>
    </lineage>
</organism>
<dbReference type="Proteomes" id="UP000654993">
    <property type="component" value="Unassembled WGS sequence"/>
</dbReference>
<protein>
    <recommendedName>
        <fullName evidence="4">YjzC-like protein</fullName>
    </recommendedName>
</protein>
<comment type="caution">
    <text evidence="2">The sequence shown here is derived from an EMBL/GenBank/DDBJ whole genome shotgun (WGS) entry which is preliminary data.</text>
</comment>
<evidence type="ECO:0000256" key="1">
    <source>
        <dbReference type="SAM" id="MobiDB-lite"/>
    </source>
</evidence>
<feature type="compositionally biased region" description="Basic residues" evidence="1">
    <location>
        <begin position="51"/>
        <end position="61"/>
    </location>
</feature>
<dbReference type="AlphaFoldDB" id="A0A916QFY1"/>
<gene>
    <name evidence="2" type="ORF">PRECH8_14800</name>
</gene>
<evidence type="ECO:0008006" key="4">
    <source>
        <dbReference type="Google" id="ProtNLM"/>
    </source>
</evidence>
<dbReference type="InterPro" id="IPR025549">
    <property type="entry name" value="YjzC"/>
</dbReference>
<feature type="region of interest" description="Disordered" evidence="1">
    <location>
        <begin position="40"/>
        <end position="61"/>
    </location>
</feature>
<evidence type="ECO:0000313" key="3">
    <source>
        <dbReference type="Proteomes" id="UP000654993"/>
    </source>
</evidence>
<keyword evidence="3" id="KW-1185">Reference proteome</keyword>
<accession>A0A916QFY1</accession>
<evidence type="ECO:0000313" key="2">
    <source>
        <dbReference type="EMBL" id="GFR38184.1"/>
    </source>
</evidence>
<reference evidence="2" key="2">
    <citation type="journal article" date="2021" name="Data Brief">
        <title>Draft genome sequence data of the facultative, thermophilic, xylanolytic bacterium Paenibacillus sp. strain DA-C8.</title>
        <authorList>
            <person name="Chhe C."/>
            <person name="Uke A."/>
            <person name="Baramee S."/>
            <person name="Ungkulpasvich U."/>
            <person name="Tachaapaikoon C."/>
            <person name="Pason P."/>
            <person name="Waeonukul R."/>
            <person name="Ratanakhanokchai K."/>
            <person name="Kosugi A."/>
        </authorList>
    </citation>
    <scope>NUCLEOTIDE SEQUENCE</scope>
    <source>
        <strain evidence="2">DA-C8</strain>
    </source>
</reference>
<proteinExistence type="predicted"/>
<dbReference type="RefSeq" id="WP_200966443.1">
    <property type="nucleotide sequence ID" value="NZ_BMAQ01000013.1"/>
</dbReference>
<reference evidence="2" key="1">
    <citation type="submission" date="2020-08" db="EMBL/GenBank/DDBJ databases">
        <authorList>
            <person name="Uke A."/>
            <person name="Chhe C."/>
            <person name="Baramee S."/>
            <person name="Kosugi A."/>
        </authorList>
    </citation>
    <scope>NUCLEOTIDE SEQUENCE</scope>
    <source>
        <strain evidence="2">DA-C8</strain>
    </source>
</reference>
<name>A0A916QFY1_9BACL</name>
<dbReference type="EMBL" id="BMAQ01000013">
    <property type="protein sequence ID" value="GFR38184.1"/>
    <property type="molecule type" value="Genomic_DNA"/>
</dbReference>
<sequence length="61" mass="6969">MGERTEFNPGDEVPNDGVYIETGENDHIMGIEKPKQVELKAGSSFPETTNHNRKWTRKSQH</sequence>